<dbReference type="Pfam" id="PF13487">
    <property type="entry name" value="HD_5"/>
    <property type="match status" value="1"/>
</dbReference>
<dbReference type="GO" id="GO:0000160">
    <property type="term" value="P:phosphorelay signal transduction system"/>
    <property type="evidence" value="ECO:0007669"/>
    <property type="project" value="InterPro"/>
</dbReference>
<dbReference type="SUPFAM" id="SSF52172">
    <property type="entry name" value="CheY-like"/>
    <property type="match status" value="1"/>
</dbReference>
<reference evidence="6 7" key="1">
    <citation type="submission" date="2018-04" db="EMBL/GenBank/DDBJ databases">
        <title>Genomic Encyclopedia of Type Strains, Phase IV (KMG-IV): sequencing the most valuable type-strain genomes for metagenomic binning, comparative biology and taxonomic classification.</title>
        <authorList>
            <person name="Goeker M."/>
        </authorList>
    </citation>
    <scope>NUCLEOTIDE SEQUENCE [LARGE SCALE GENOMIC DNA]</scope>
    <source>
        <strain evidence="6 7">DSM 26588</strain>
    </source>
</reference>
<dbReference type="InterPro" id="IPR001789">
    <property type="entry name" value="Sig_transdc_resp-reg_receiver"/>
</dbReference>
<dbReference type="InterPro" id="IPR037522">
    <property type="entry name" value="HD_GYP_dom"/>
</dbReference>
<dbReference type="RefSeq" id="WP_075704066.1">
    <property type="nucleotide sequence ID" value="NZ_CAMREZ010000002.1"/>
</dbReference>
<proteinExistence type="predicted"/>
<feature type="domain" description="HD-GYP" evidence="5">
    <location>
        <begin position="27"/>
        <end position="234"/>
    </location>
</feature>
<dbReference type="PANTHER" id="PTHR45228">
    <property type="entry name" value="CYCLIC DI-GMP PHOSPHODIESTERASE TM_0186-RELATED"/>
    <property type="match status" value="1"/>
</dbReference>
<comment type="function">
    <text evidence="2">May play the central regulatory role in sporulation. It may be an element of the effector pathway responsible for the activation of sporulation genes in response to nutritional stress. Spo0A may act in concert with spo0H (a sigma factor) to control the expression of some genes that are critical to the sporulation process.</text>
</comment>
<organism evidence="6 7">
    <name type="scientific">Intestinimonas butyriciproducens</name>
    <dbReference type="NCBI Taxonomy" id="1297617"/>
    <lineage>
        <taxon>Bacteria</taxon>
        <taxon>Bacillati</taxon>
        <taxon>Bacillota</taxon>
        <taxon>Clostridia</taxon>
        <taxon>Eubacteriales</taxon>
        <taxon>Intestinimonas</taxon>
    </lineage>
</organism>
<dbReference type="PROSITE" id="PS51832">
    <property type="entry name" value="HD_GYP"/>
    <property type="match status" value="1"/>
</dbReference>
<dbReference type="Gene3D" id="1.10.3210.10">
    <property type="entry name" value="Hypothetical protein af1432"/>
    <property type="match status" value="1"/>
</dbReference>
<gene>
    <name evidence="6" type="ORF">C7373_104231</name>
</gene>
<evidence type="ECO:0000313" key="7">
    <source>
        <dbReference type="Proteomes" id="UP000245778"/>
    </source>
</evidence>
<evidence type="ECO:0000256" key="1">
    <source>
        <dbReference type="ARBA" id="ARBA00018672"/>
    </source>
</evidence>
<sequence length="338" mass="38455">MGKECEIIEAANGMRALETIRERNMEIDLMLLDIIMPELDGFKVLEVMNQWRWIVSIPVIMISAESVTSFVERAYELGVSDYISRPFDALIVRRRVVNTLMLYAKQKLMPEEFEVMKNHATVGAAMLKALPAYQDEALVKVAYETCRWHHERYDGRGYPDGLRGEDIPISAQIVSLADIYDALTSERRYKAALPHEKAVRMILDGACGAFHPLLIECLTEIAERIPAELRPRKARRQSEMQMYNVVEELLKQKDLGISGRALRLAEQEWEKIQFFASKAEEVRKAVERTVVKEYLGLGLSISIGGVHSVRLMVEAVKRADQRMYAAKTKRRGAPAGGR</sequence>
<accession>A0A2U1CCH9</accession>
<evidence type="ECO:0000259" key="4">
    <source>
        <dbReference type="PROSITE" id="PS50110"/>
    </source>
</evidence>
<evidence type="ECO:0000256" key="3">
    <source>
        <dbReference type="PROSITE-ProRule" id="PRU00169"/>
    </source>
</evidence>
<dbReference type="Pfam" id="PF00072">
    <property type="entry name" value="Response_reg"/>
    <property type="match status" value="1"/>
</dbReference>
<evidence type="ECO:0000259" key="5">
    <source>
        <dbReference type="PROSITE" id="PS51832"/>
    </source>
</evidence>
<dbReference type="PROSITE" id="PS50110">
    <property type="entry name" value="RESPONSE_REGULATORY"/>
    <property type="match status" value="1"/>
</dbReference>
<dbReference type="Proteomes" id="UP000245778">
    <property type="component" value="Unassembled WGS sequence"/>
</dbReference>
<name>A0A2U1CCH9_9FIRM</name>
<dbReference type="EMBL" id="QEKK01000004">
    <property type="protein sequence ID" value="PVY58633.1"/>
    <property type="molecule type" value="Genomic_DNA"/>
</dbReference>
<feature type="domain" description="Response regulatory" evidence="4">
    <location>
        <begin position="1"/>
        <end position="100"/>
    </location>
</feature>
<dbReference type="CDD" id="cd00077">
    <property type="entry name" value="HDc"/>
    <property type="match status" value="1"/>
</dbReference>
<dbReference type="PANTHER" id="PTHR45228:SF8">
    <property type="entry name" value="TWO-COMPONENT RESPONSE REGULATOR-RELATED"/>
    <property type="match status" value="1"/>
</dbReference>
<dbReference type="Gene3D" id="3.40.50.2300">
    <property type="match status" value="1"/>
</dbReference>
<dbReference type="GeneID" id="93228976"/>
<dbReference type="InterPro" id="IPR011006">
    <property type="entry name" value="CheY-like_superfamily"/>
</dbReference>
<protein>
    <recommendedName>
        <fullName evidence="1">Stage 0 sporulation protein A homolog</fullName>
    </recommendedName>
</protein>
<comment type="caution">
    <text evidence="6">The sequence shown here is derived from an EMBL/GenBank/DDBJ whole genome shotgun (WGS) entry which is preliminary data.</text>
</comment>
<dbReference type="InterPro" id="IPR003607">
    <property type="entry name" value="HD/PDEase_dom"/>
</dbReference>
<evidence type="ECO:0000313" key="6">
    <source>
        <dbReference type="EMBL" id="PVY58633.1"/>
    </source>
</evidence>
<dbReference type="InterPro" id="IPR052020">
    <property type="entry name" value="Cyclic_di-GMP/3'3'-cGAMP_PDE"/>
</dbReference>
<dbReference type="AlphaFoldDB" id="A0A2U1CCH9"/>
<evidence type="ECO:0000256" key="2">
    <source>
        <dbReference type="ARBA" id="ARBA00024867"/>
    </source>
</evidence>
<dbReference type="SMART" id="SM00448">
    <property type="entry name" value="REC"/>
    <property type="match status" value="1"/>
</dbReference>
<feature type="modified residue" description="4-aspartylphosphate" evidence="3">
    <location>
        <position position="33"/>
    </location>
</feature>
<keyword evidence="3" id="KW-0597">Phosphoprotein</keyword>
<dbReference type="SUPFAM" id="SSF109604">
    <property type="entry name" value="HD-domain/PDEase-like"/>
    <property type="match status" value="1"/>
</dbReference>